<keyword evidence="2" id="KW-1185">Reference proteome</keyword>
<dbReference type="PANTHER" id="PTHR11183">
    <property type="entry name" value="GLYCOGENIN SUBFAMILY MEMBER"/>
    <property type="match status" value="1"/>
</dbReference>
<evidence type="ECO:0008006" key="3">
    <source>
        <dbReference type="Google" id="ProtNLM"/>
    </source>
</evidence>
<proteinExistence type="predicted"/>
<evidence type="ECO:0000313" key="1">
    <source>
        <dbReference type="EMBL" id="TXC73279.1"/>
    </source>
</evidence>
<dbReference type="InterPro" id="IPR029044">
    <property type="entry name" value="Nucleotide-diphossugar_trans"/>
</dbReference>
<reference evidence="1 2" key="1">
    <citation type="submission" date="2019-08" db="EMBL/GenBank/DDBJ databases">
        <title>Sphingorhabdus soil sp. nov., isolated from arctic soil.</title>
        <authorList>
            <person name="Liu Y."/>
        </authorList>
    </citation>
    <scope>NUCLEOTIDE SEQUENCE [LARGE SCALE GENOMIC DNA]</scope>
    <source>
        <strain evidence="1 2">D-2Q-5-6</strain>
    </source>
</reference>
<dbReference type="Proteomes" id="UP000321129">
    <property type="component" value="Unassembled WGS sequence"/>
</dbReference>
<evidence type="ECO:0000313" key="2">
    <source>
        <dbReference type="Proteomes" id="UP000321129"/>
    </source>
</evidence>
<dbReference type="GO" id="GO:0016757">
    <property type="term" value="F:glycosyltransferase activity"/>
    <property type="evidence" value="ECO:0007669"/>
    <property type="project" value="InterPro"/>
</dbReference>
<accession>A0A5C6UKI0</accession>
<dbReference type="SUPFAM" id="SSF53448">
    <property type="entry name" value="Nucleotide-diphospho-sugar transferases"/>
    <property type="match status" value="1"/>
</dbReference>
<organism evidence="1 2">
    <name type="scientific">Flavisphingopyxis soli</name>
    <dbReference type="NCBI Taxonomy" id="2601267"/>
    <lineage>
        <taxon>Bacteria</taxon>
        <taxon>Pseudomonadati</taxon>
        <taxon>Pseudomonadota</taxon>
        <taxon>Alphaproteobacteria</taxon>
        <taxon>Sphingomonadales</taxon>
        <taxon>Sphingopyxidaceae</taxon>
        <taxon>Flavisphingopyxis</taxon>
    </lineage>
</organism>
<sequence>MRAISRCLIIRSRTAEPMPQRCAKPSIALATVTSPSFLVGTQVMIHSFLAHNRWFDGDIIVFCADPDDRVAPTLEAQFPRVSCRRASAELDAAIDHLVAARPDLATRRDRFLSLESFALTGYDKVLFCDSDLLFQGDVAGLLDGETRLVACPDGAMLRGNRRDRMTLEEIAADDGDPLATSFNAGLMLIDAALRGPAIAEALRARLAPTAWQAVLSQHTDQAVLNLEFHECVTLVSTAYNLMIGHRIDSHASEPVRLSEAKVLHFNGQAKPWRMDRQLAGASRDAALIEALRYWYDAYLAMLTAHHFNQGRTA</sequence>
<name>A0A5C6UKI0_9SPHN</name>
<dbReference type="EMBL" id="VOPY01000001">
    <property type="protein sequence ID" value="TXC73279.1"/>
    <property type="molecule type" value="Genomic_DNA"/>
</dbReference>
<gene>
    <name evidence="1" type="ORF">FSZ31_00485</name>
</gene>
<dbReference type="Gene3D" id="3.90.550.10">
    <property type="entry name" value="Spore Coat Polysaccharide Biosynthesis Protein SpsA, Chain A"/>
    <property type="match status" value="1"/>
</dbReference>
<protein>
    <recommendedName>
        <fullName evidence="3">Glycosyltransferase family 8 protein</fullName>
    </recommendedName>
</protein>
<dbReference type="Pfam" id="PF01501">
    <property type="entry name" value="Glyco_transf_8"/>
    <property type="match status" value="1"/>
</dbReference>
<comment type="caution">
    <text evidence="1">The sequence shown here is derived from an EMBL/GenBank/DDBJ whole genome shotgun (WGS) entry which is preliminary data.</text>
</comment>
<dbReference type="InterPro" id="IPR050587">
    <property type="entry name" value="GNT1/Glycosyltrans_8"/>
</dbReference>
<dbReference type="InterPro" id="IPR002495">
    <property type="entry name" value="Glyco_trans_8"/>
</dbReference>
<dbReference type="AlphaFoldDB" id="A0A5C6UKI0"/>